<evidence type="ECO:0000259" key="4">
    <source>
        <dbReference type="PROSITE" id="PS51898"/>
    </source>
</evidence>
<keyword evidence="3" id="KW-0233">DNA recombination</keyword>
<dbReference type="EMBL" id="JABELX010000034">
    <property type="protein sequence ID" value="NNH76028.1"/>
    <property type="molecule type" value="Genomic_DNA"/>
</dbReference>
<evidence type="ECO:0000313" key="5">
    <source>
        <dbReference type="EMBL" id="NNH76028.1"/>
    </source>
</evidence>
<dbReference type="InterPro" id="IPR013762">
    <property type="entry name" value="Integrase-like_cat_sf"/>
</dbReference>
<dbReference type="InterPro" id="IPR002104">
    <property type="entry name" value="Integrase_catalytic"/>
</dbReference>
<organism evidence="5 6">
    <name type="scientific">Nocardia uniformis</name>
    <dbReference type="NCBI Taxonomy" id="53432"/>
    <lineage>
        <taxon>Bacteria</taxon>
        <taxon>Bacillati</taxon>
        <taxon>Actinomycetota</taxon>
        <taxon>Actinomycetes</taxon>
        <taxon>Mycobacteriales</taxon>
        <taxon>Nocardiaceae</taxon>
        <taxon>Nocardia</taxon>
    </lineage>
</organism>
<dbReference type="PROSITE" id="PS51898">
    <property type="entry name" value="TYR_RECOMBINASE"/>
    <property type="match status" value="1"/>
</dbReference>
<keyword evidence="2" id="KW-0238">DNA-binding</keyword>
<comment type="similarity">
    <text evidence="1">Belongs to the 'phage' integrase family.</text>
</comment>
<evidence type="ECO:0000256" key="1">
    <source>
        <dbReference type="ARBA" id="ARBA00008857"/>
    </source>
</evidence>
<dbReference type="GO" id="GO:0006310">
    <property type="term" value="P:DNA recombination"/>
    <property type="evidence" value="ECO:0007669"/>
    <property type="project" value="UniProtKB-KW"/>
</dbReference>
<evidence type="ECO:0000256" key="3">
    <source>
        <dbReference type="ARBA" id="ARBA00023172"/>
    </source>
</evidence>
<dbReference type="CDD" id="cd00397">
    <property type="entry name" value="DNA_BRE_C"/>
    <property type="match status" value="1"/>
</dbReference>
<evidence type="ECO:0000313" key="6">
    <source>
        <dbReference type="Proteomes" id="UP000586827"/>
    </source>
</evidence>
<accession>A0A849CDT5</accession>
<feature type="domain" description="Tyr recombinase" evidence="4">
    <location>
        <begin position="146"/>
        <end position="327"/>
    </location>
</feature>
<evidence type="ECO:0000256" key="2">
    <source>
        <dbReference type="ARBA" id="ARBA00023125"/>
    </source>
</evidence>
<reference evidence="5 6" key="1">
    <citation type="submission" date="2020-05" db="EMBL/GenBank/DDBJ databases">
        <title>MicrobeNet Type strains.</title>
        <authorList>
            <person name="Nicholson A.C."/>
        </authorList>
    </citation>
    <scope>NUCLEOTIDE SEQUENCE [LARGE SCALE GENOMIC DNA]</scope>
    <source>
        <strain evidence="5 6">JCM 3224</strain>
    </source>
</reference>
<protein>
    <submittedName>
        <fullName evidence="5">Site-specific integrase</fullName>
    </submittedName>
</protein>
<dbReference type="Proteomes" id="UP000586827">
    <property type="component" value="Unassembled WGS sequence"/>
</dbReference>
<dbReference type="InterPro" id="IPR010998">
    <property type="entry name" value="Integrase_recombinase_N"/>
</dbReference>
<dbReference type="PANTHER" id="PTHR30349">
    <property type="entry name" value="PHAGE INTEGRASE-RELATED"/>
    <property type="match status" value="1"/>
</dbReference>
<dbReference type="GO" id="GO:0003677">
    <property type="term" value="F:DNA binding"/>
    <property type="evidence" value="ECO:0007669"/>
    <property type="project" value="UniProtKB-KW"/>
</dbReference>
<comment type="caution">
    <text evidence="5">The sequence shown here is derived from an EMBL/GenBank/DDBJ whole genome shotgun (WGS) entry which is preliminary data.</text>
</comment>
<dbReference type="Pfam" id="PF00589">
    <property type="entry name" value="Phage_integrase"/>
    <property type="match status" value="1"/>
</dbReference>
<dbReference type="AlphaFoldDB" id="A0A849CDT5"/>
<sequence length="359" mass="40189">MTAPEAGKTPPAQALEAARTLLSQLGIAPADLISDPIAVPTFADVIPRVRQTLSPGTLRTYNTHFLHLLEQWPHRRLDEPTKPELTAMAERLKAESVAKGSRHGRGTVENFVGALRCIYRYAEDQCWIRPADNPARRVAKPARRPGTRYAIPPNQLADIIRTAASSGNDPHLDCLILRLHTETACRRGGALALTPADLDPDQCLIRLHEKGETERWQPVSPTLMRHLLNHARERHAPQAGQLLRYRNGKPITKRRYDHLWARIGEDLPWVAVQGVTTHWLRHTTLTWVERHFGFAVARYFAGHDDKKAGSTVTYVKSNLLEIAAAVALMTGEPHPLVRAFQPNPFAIDASARYPSPEER</sequence>
<dbReference type="SUPFAM" id="SSF56349">
    <property type="entry name" value="DNA breaking-rejoining enzymes"/>
    <property type="match status" value="1"/>
</dbReference>
<keyword evidence="6" id="KW-1185">Reference proteome</keyword>
<dbReference type="RefSeq" id="WP_067529227.1">
    <property type="nucleotide sequence ID" value="NZ_JABELX010000034.1"/>
</dbReference>
<name>A0A849CDT5_9NOCA</name>
<dbReference type="Gene3D" id="1.10.150.130">
    <property type="match status" value="1"/>
</dbReference>
<dbReference type="InterPro" id="IPR011010">
    <property type="entry name" value="DNA_brk_join_enz"/>
</dbReference>
<dbReference type="GO" id="GO:0015074">
    <property type="term" value="P:DNA integration"/>
    <property type="evidence" value="ECO:0007669"/>
    <property type="project" value="InterPro"/>
</dbReference>
<dbReference type="Gene3D" id="1.10.443.10">
    <property type="entry name" value="Intergrase catalytic core"/>
    <property type="match status" value="1"/>
</dbReference>
<gene>
    <name evidence="5" type="ORF">HLB23_40325</name>
</gene>
<proteinExistence type="inferred from homology"/>
<dbReference type="PANTHER" id="PTHR30349:SF41">
    <property type="entry name" value="INTEGRASE_RECOMBINASE PROTEIN MJ0367-RELATED"/>
    <property type="match status" value="1"/>
</dbReference>
<dbReference type="InterPro" id="IPR050090">
    <property type="entry name" value="Tyrosine_recombinase_XerCD"/>
</dbReference>